<gene>
    <name evidence="1" type="ORF">FPV09_00630</name>
</gene>
<accession>A0A5C0SLX2</accession>
<name>A0A5C0SLX2_9EURY</name>
<organism evidence="1 2">
    <name type="scientific">Thermococcus aciditolerans</name>
    <dbReference type="NCBI Taxonomy" id="2598455"/>
    <lineage>
        <taxon>Archaea</taxon>
        <taxon>Methanobacteriati</taxon>
        <taxon>Methanobacteriota</taxon>
        <taxon>Thermococci</taxon>
        <taxon>Thermococcales</taxon>
        <taxon>Thermococcaceae</taxon>
        <taxon>Thermococcus</taxon>
    </lineage>
</organism>
<evidence type="ECO:0000313" key="1">
    <source>
        <dbReference type="EMBL" id="QEK13869.1"/>
    </source>
</evidence>
<keyword evidence="2" id="KW-1185">Reference proteome</keyword>
<dbReference type="Proteomes" id="UP000322631">
    <property type="component" value="Chromosome"/>
</dbReference>
<reference evidence="1 2" key="1">
    <citation type="submission" date="2019-07" db="EMBL/GenBank/DDBJ databases">
        <title>Complete genome of Thermococcus acidophilus.</title>
        <authorList>
            <person name="Li X."/>
        </authorList>
    </citation>
    <scope>NUCLEOTIDE SEQUENCE [LARGE SCALE GENOMIC DNA]</scope>
    <source>
        <strain evidence="1 2">SY113</strain>
    </source>
</reference>
<dbReference type="KEGG" id="them:FPV09_00630"/>
<sequence>MNNTNTPKYGASGYRYLRPLAEEIILKKLERVSTARNSISPFFRENYRTKHLEFVIPFKALTSMEKHVLKEAGYPERLVRGDENAGLAKAFVIDVRAVEATSPELAEAILSAYRRM</sequence>
<dbReference type="GeneID" id="41608315"/>
<evidence type="ECO:0000313" key="2">
    <source>
        <dbReference type="Proteomes" id="UP000322631"/>
    </source>
</evidence>
<dbReference type="AlphaFoldDB" id="A0A5C0SLX2"/>
<dbReference type="RefSeq" id="WP_148881982.1">
    <property type="nucleotide sequence ID" value="NZ_CP041932.1"/>
</dbReference>
<protein>
    <submittedName>
        <fullName evidence="1">Uncharacterized protein</fullName>
    </submittedName>
</protein>
<dbReference type="EMBL" id="CP041932">
    <property type="protein sequence ID" value="QEK13869.1"/>
    <property type="molecule type" value="Genomic_DNA"/>
</dbReference>
<proteinExistence type="predicted"/>